<gene>
    <name evidence="3" type="ORF">GCM10008986_16210</name>
</gene>
<dbReference type="Gene3D" id="3.60.15.10">
    <property type="entry name" value="Ribonuclease Z/Hydroxyacylglutathione hydrolase-like"/>
    <property type="match status" value="1"/>
</dbReference>
<dbReference type="CDD" id="cd07716">
    <property type="entry name" value="RNaseZ_short-form-like_MBL-fold"/>
    <property type="match status" value="1"/>
</dbReference>
<reference evidence="4" key="1">
    <citation type="journal article" date="2019" name="Int. J. Syst. Evol. Microbiol.">
        <title>The Global Catalogue of Microorganisms (GCM) 10K type strain sequencing project: providing services to taxonomists for standard genome sequencing and annotation.</title>
        <authorList>
            <consortium name="The Broad Institute Genomics Platform"/>
            <consortium name="The Broad Institute Genome Sequencing Center for Infectious Disease"/>
            <person name="Wu L."/>
            <person name="Ma J."/>
        </authorList>
    </citation>
    <scope>NUCLEOTIDE SEQUENCE [LARGE SCALE GENOMIC DNA]</scope>
    <source>
        <strain evidence="4">JCM 12389</strain>
    </source>
</reference>
<comment type="caution">
    <text evidence="3">The sequence shown here is derived from an EMBL/GenBank/DDBJ whole genome shotgun (WGS) entry which is preliminary data.</text>
</comment>
<dbReference type="InterPro" id="IPR036866">
    <property type="entry name" value="RibonucZ/Hydroxyglut_hydro"/>
</dbReference>
<dbReference type="Pfam" id="PF12706">
    <property type="entry name" value="Lactamase_B_2"/>
    <property type="match status" value="1"/>
</dbReference>
<evidence type="ECO:0000256" key="1">
    <source>
        <dbReference type="ARBA" id="ARBA00022833"/>
    </source>
</evidence>
<name>A0ABP3L0W8_9BACI</name>
<dbReference type="EMBL" id="BAAADO010000003">
    <property type="protein sequence ID" value="GAA0490924.1"/>
    <property type="molecule type" value="Genomic_DNA"/>
</dbReference>
<dbReference type="Proteomes" id="UP001500880">
    <property type="component" value="Unassembled WGS sequence"/>
</dbReference>
<keyword evidence="4" id="KW-1185">Reference proteome</keyword>
<dbReference type="PANTHER" id="PTHR46018:SF4">
    <property type="entry name" value="METALLO-HYDROLASE YHFI-RELATED"/>
    <property type="match status" value="1"/>
</dbReference>
<proteinExistence type="predicted"/>
<evidence type="ECO:0000313" key="3">
    <source>
        <dbReference type="EMBL" id="GAA0490924.1"/>
    </source>
</evidence>
<organism evidence="3 4">
    <name type="scientific">Salinibacillus aidingensis</name>
    <dbReference type="NCBI Taxonomy" id="237684"/>
    <lineage>
        <taxon>Bacteria</taxon>
        <taxon>Bacillati</taxon>
        <taxon>Bacillota</taxon>
        <taxon>Bacilli</taxon>
        <taxon>Bacillales</taxon>
        <taxon>Bacillaceae</taxon>
        <taxon>Salinibacillus</taxon>
    </lineage>
</organism>
<evidence type="ECO:0000259" key="2">
    <source>
        <dbReference type="SMART" id="SM00849"/>
    </source>
</evidence>
<dbReference type="SMART" id="SM00849">
    <property type="entry name" value="Lactamase_B"/>
    <property type="match status" value="1"/>
</dbReference>
<keyword evidence="1" id="KW-0862">Zinc</keyword>
<protein>
    <submittedName>
        <fullName evidence="3">MBL fold metallo-hydrolase</fullName>
    </submittedName>
</protein>
<feature type="domain" description="Metallo-beta-lactamase" evidence="2">
    <location>
        <begin position="18"/>
        <end position="210"/>
    </location>
</feature>
<evidence type="ECO:0000313" key="4">
    <source>
        <dbReference type="Proteomes" id="UP001500880"/>
    </source>
</evidence>
<dbReference type="RefSeq" id="WP_343839643.1">
    <property type="nucleotide sequence ID" value="NZ_BAAADO010000003.1"/>
</dbReference>
<sequence>MRVKVIGFWGAYPEAEGATSSYLLEQDGFSLLIDCGSGALSRLQKELEITNLDALILSHYHHDHVADIGPLQYAFLVQSYLREDSKVLPVYGHLRYQDFFHSLTHQCTKGIAYNPAEPLQVGPFTITFLQTRHPVPCYAMRMTNGQHTIVYTADTSYFEDLVPFCQNADLLIAECSFYEGMDGSGLGHMTSDECGKLAQAAGVQQLWLSHLPHFGHVEQLKVEAGRYYSGKIELAQEALSFSTLT</sequence>
<dbReference type="PANTHER" id="PTHR46018">
    <property type="entry name" value="ZINC PHOSPHODIESTERASE ELAC PROTEIN 1"/>
    <property type="match status" value="1"/>
</dbReference>
<dbReference type="InterPro" id="IPR001279">
    <property type="entry name" value="Metallo-B-lactamas"/>
</dbReference>
<dbReference type="SUPFAM" id="SSF56281">
    <property type="entry name" value="Metallo-hydrolase/oxidoreductase"/>
    <property type="match status" value="1"/>
</dbReference>
<accession>A0ABP3L0W8</accession>